<dbReference type="GO" id="GO:0016874">
    <property type="term" value="F:ligase activity"/>
    <property type="evidence" value="ECO:0007669"/>
    <property type="project" value="UniProtKB-KW"/>
</dbReference>
<feature type="transmembrane region" description="Helical" evidence="5">
    <location>
        <begin position="86"/>
        <end position="104"/>
    </location>
</feature>
<keyword evidence="8" id="KW-1185">Reference proteome</keyword>
<feature type="transmembrane region" description="Helical" evidence="5">
    <location>
        <begin position="25"/>
        <end position="43"/>
    </location>
</feature>
<evidence type="ECO:0000313" key="8">
    <source>
        <dbReference type="Proteomes" id="UP000318693"/>
    </source>
</evidence>
<proteinExistence type="predicted"/>
<dbReference type="InterPro" id="IPR051533">
    <property type="entry name" value="WaaL-like"/>
</dbReference>
<feature type="transmembrane region" description="Helical" evidence="5">
    <location>
        <begin position="360"/>
        <end position="378"/>
    </location>
</feature>
<dbReference type="AlphaFoldDB" id="A0A552WLB8"/>
<keyword evidence="4 5" id="KW-0472">Membrane</keyword>
<feature type="transmembrane region" description="Helical" evidence="5">
    <location>
        <begin position="55"/>
        <end position="74"/>
    </location>
</feature>
<feature type="domain" description="O-antigen ligase-related" evidence="6">
    <location>
        <begin position="209"/>
        <end position="334"/>
    </location>
</feature>
<evidence type="ECO:0000313" key="7">
    <source>
        <dbReference type="EMBL" id="TRW43570.1"/>
    </source>
</evidence>
<dbReference type="PANTHER" id="PTHR37422:SF13">
    <property type="entry name" value="LIPOPOLYSACCHARIDE BIOSYNTHESIS PROTEIN PA4999-RELATED"/>
    <property type="match status" value="1"/>
</dbReference>
<evidence type="ECO:0000259" key="6">
    <source>
        <dbReference type="Pfam" id="PF04932"/>
    </source>
</evidence>
<evidence type="ECO:0000256" key="1">
    <source>
        <dbReference type="ARBA" id="ARBA00004141"/>
    </source>
</evidence>
<dbReference type="GO" id="GO:0016020">
    <property type="term" value="C:membrane"/>
    <property type="evidence" value="ECO:0007669"/>
    <property type="project" value="UniProtKB-SubCell"/>
</dbReference>
<feature type="transmembrane region" description="Helical" evidence="5">
    <location>
        <begin position="319"/>
        <end position="348"/>
    </location>
</feature>
<keyword evidence="7" id="KW-0436">Ligase</keyword>
<name>A0A552WLB8_9MICO</name>
<dbReference type="InterPro" id="IPR007016">
    <property type="entry name" value="O-antigen_ligase-rel_domated"/>
</dbReference>
<feature type="transmembrane region" description="Helical" evidence="5">
    <location>
        <begin position="246"/>
        <end position="265"/>
    </location>
</feature>
<protein>
    <submittedName>
        <fullName evidence="7">O-antigen ligase family protein</fullName>
    </submittedName>
</protein>
<evidence type="ECO:0000256" key="5">
    <source>
        <dbReference type="SAM" id="Phobius"/>
    </source>
</evidence>
<comment type="subcellular location">
    <subcellularLocation>
        <location evidence="1">Membrane</location>
        <topology evidence="1">Multi-pass membrane protein</topology>
    </subcellularLocation>
</comment>
<comment type="caution">
    <text evidence="7">The sequence shown here is derived from an EMBL/GenBank/DDBJ whole genome shotgun (WGS) entry which is preliminary data.</text>
</comment>
<evidence type="ECO:0000256" key="4">
    <source>
        <dbReference type="ARBA" id="ARBA00023136"/>
    </source>
</evidence>
<evidence type="ECO:0000256" key="3">
    <source>
        <dbReference type="ARBA" id="ARBA00022989"/>
    </source>
</evidence>
<dbReference type="Proteomes" id="UP000318693">
    <property type="component" value="Unassembled WGS sequence"/>
</dbReference>
<feature type="transmembrane region" description="Helical" evidence="5">
    <location>
        <begin position="116"/>
        <end position="137"/>
    </location>
</feature>
<feature type="transmembrane region" description="Helical" evidence="5">
    <location>
        <begin position="205"/>
        <end position="234"/>
    </location>
</feature>
<dbReference type="RefSeq" id="WP_143419671.1">
    <property type="nucleotide sequence ID" value="NZ_VJXR01000075.1"/>
</dbReference>
<keyword evidence="3 5" id="KW-1133">Transmembrane helix</keyword>
<dbReference type="EMBL" id="VJXR01000075">
    <property type="protein sequence ID" value="TRW43570.1"/>
    <property type="molecule type" value="Genomic_DNA"/>
</dbReference>
<reference evidence="7 8" key="1">
    <citation type="submission" date="2019-07" db="EMBL/GenBank/DDBJ databases">
        <title>Georgenia wutianyii sp. nov. and Georgenia *** sp. nov. isolated from plateau pika (Ochotona curzoniae) in the Qinghai-Tibet plateau of China.</title>
        <authorList>
            <person name="Tian Z."/>
        </authorList>
    </citation>
    <scope>NUCLEOTIDE SEQUENCE [LARGE SCALE GENOMIC DNA]</scope>
    <source>
        <strain evidence="7 8">Z446</strain>
    </source>
</reference>
<organism evidence="7 8">
    <name type="scientific">Georgenia yuyongxinii</name>
    <dbReference type="NCBI Taxonomy" id="2589797"/>
    <lineage>
        <taxon>Bacteria</taxon>
        <taxon>Bacillati</taxon>
        <taxon>Actinomycetota</taxon>
        <taxon>Actinomycetes</taxon>
        <taxon>Micrococcales</taxon>
        <taxon>Bogoriellaceae</taxon>
        <taxon>Georgenia</taxon>
    </lineage>
</organism>
<evidence type="ECO:0000256" key="2">
    <source>
        <dbReference type="ARBA" id="ARBA00022692"/>
    </source>
</evidence>
<sequence length="420" mass="44186">MTVYIVLLLAIPSRLVFGPLGSAGAPSQLFALVSLLWWGWYRISRWDGLTFEPRPVRTAMGAFAVCIGVSYVAAMLRPIETDEVSTADAALIGALAWLGTLLVAHDGIPSRDRFDLLVRRLAMGGGVLAVVGIAQFVTGQTLVDAVSVPGLTSNQQGFDFERSGFTRPSGTATHPIEFGVVLTMFLPFALHSAFHGRPGSIVARWLPIAAIGLIIPLSLSRSAVVGTIVCLLVLLPTWPRARRRAVLAATAGLMTVLFVAVPGILGSVTSMFVGIEHDPSARSRTDSYGLALEFISDAPIFGRGLGTFLPKYWILDNQLLLLAITVGLVGLGAFLALIAVALLGLVRLRRAADDAPTRDIAQTLIASIVAGTVSLAFFDGFAFPMTAGTLFLLIGMAGALTRLLGERGPAASSGPPTDGA</sequence>
<dbReference type="Pfam" id="PF04932">
    <property type="entry name" value="Wzy_C"/>
    <property type="match status" value="1"/>
</dbReference>
<keyword evidence="2 5" id="KW-0812">Transmembrane</keyword>
<accession>A0A552WLB8</accession>
<gene>
    <name evidence="7" type="ORF">FJ693_17095</name>
</gene>
<dbReference type="PANTHER" id="PTHR37422">
    <property type="entry name" value="TEICHURONIC ACID BIOSYNTHESIS PROTEIN TUAE"/>
    <property type="match status" value="1"/>
</dbReference>